<dbReference type="InterPro" id="IPR050157">
    <property type="entry name" value="PSI_iron-sulfur_center"/>
</dbReference>
<dbReference type="InterPro" id="IPR026816">
    <property type="entry name" value="Flavodoxin_dom"/>
</dbReference>
<evidence type="ECO:0000256" key="3">
    <source>
        <dbReference type="ARBA" id="ARBA00023004"/>
    </source>
</evidence>
<feature type="domain" description="4Fe-4S ferredoxin-type" evidence="5">
    <location>
        <begin position="215"/>
        <end position="241"/>
    </location>
</feature>
<sequence>MIGIYFSGTGNTKYCVERFVHYFDSATMAVSIEQDNIDALLADHGTVVFGYPVYYSNIPKIVRDFITDHKNSFAGKKIFIIATMGLFSGDGAGCSARLLKKYGASVTGGLHITMPDCIGDVKLLKKSLEKNRALVRAAEKKIDASAERMKQGRPDRNGLNIFSHAAGLFCQRLWFYGETNSYKSKPKIDRDNCIVCGICVKNCPMKNLKQIEGSIISGKKCTLCYRCVSTCPAKALTIIGKKVYEQCLLDKYA</sequence>
<dbReference type="RefSeq" id="WP_215627284.1">
    <property type="nucleotide sequence ID" value="NZ_CP067089.2"/>
</dbReference>
<dbReference type="GO" id="GO:0051539">
    <property type="term" value="F:4 iron, 4 sulfur cluster binding"/>
    <property type="evidence" value="ECO:0007669"/>
    <property type="project" value="UniProtKB-KW"/>
</dbReference>
<feature type="domain" description="4Fe-4S ferredoxin-type" evidence="5">
    <location>
        <begin position="184"/>
        <end position="213"/>
    </location>
</feature>
<dbReference type="InterPro" id="IPR017896">
    <property type="entry name" value="4Fe4S_Fe-S-bd"/>
</dbReference>
<dbReference type="Pfam" id="PF13237">
    <property type="entry name" value="Fer4_10"/>
    <property type="match status" value="1"/>
</dbReference>
<protein>
    <submittedName>
        <fullName evidence="6">EFR1 family ferrodoxin</fullName>
    </submittedName>
</protein>
<evidence type="ECO:0000256" key="4">
    <source>
        <dbReference type="ARBA" id="ARBA00023014"/>
    </source>
</evidence>
<dbReference type="Pfam" id="PF12724">
    <property type="entry name" value="Flavodoxin_5"/>
    <property type="match status" value="1"/>
</dbReference>
<keyword evidence="3" id="KW-0408">Iron</keyword>
<dbReference type="InterPro" id="IPR047964">
    <property type="entry name" value="EFR1-like"/>
</dbReference>
<evidence type="ECO:0000256" key="1">
    <source>
        <dbReference type="ARBA" id="ARBA00022485"/>
    </source>
</evidence>
<evidence type="ECO:0000313" key="6">
    <source>
        <dbReference type="EMBL" id="QQO09980.1"/>
    </source>
</evidence>
<dbReference type="PROSITE" id="PS51379">
    <property type="entry name" value="4FE4S_FER_2"/>
    <property type="match status" value="2"/>
</dbReference>
<dbReference type="PANTHER" id="PTHR24960">
    <property type="entry name" value="PHOTOSYSTEM I IRON-SULFUR CENTER-RELATED"/>
    <property type="match status" value="1"/>
</dbReference>
<keyword evidence="7" id="KW-1185">Reference proteome</keyword>
<keyword evidence="4" id="KW-0411">Iron-sulfur</keyword>
<dbReference type="InterPro" id="IPR029039">
    <property type="entry name" value="Flavoprotein-like_sf"/>
</dbReference>
<dbReference type="KEGG" id="bhc:JFL75_03440"/>
<dbReference type="InterPro" id="IPR017900">
    <property type="entry name" value="4Fe4S_Fe_S_CS"/>
</dbReference>
<accession>A0A7T8BBF4</accession>
<keyword evidence="1" id="KW-0004">4Fe-4S</keyword>
<dbReference type="EMBL" id="CP067089">
    <property type="protein sequence ID" value="QQO09980.1"/>
    <property type="molecule type" value="Genomic_DNA"/>
</dbReference>
<evidence type="ECO:0000259" key="5">
    <source>
        <dbReference type="PROSITE" id="PS51379"/>
    </source>
</evidence>
<dbReference type="SUPFAM" id="SSF54862">
    <property type="entry name" value="4Fe-4S ferredoxins"/>
    <property type="match status" value="1"/>
</dbReference>
<proteinExistence type="predicted"/>
<name>A0A7T8BBF4_9SPIR</name>
<reference evidence="6" key="1">
    <citation type="submission" date="2021-01" db="EMBL/GenBank/DDBJ databases">
        <title>Description of Breznakiella homolactica.</title>
        <authorList>
            <person name="Song Y."/>
            <person name="Brune A."/>
        </authorList>
    </citation>
    <scope>NUCLEOTIDE SEQUENCE</scope>
    <source>
        <strain evidence="6">RmG30</strain>
    </source>
</reference>
<organism evidence="6 7">
    <name type="scientific">Breznakiella homolactica</name>
    <dbReference type="NCBI Taxonomy" id="2798577"/>
    <lineage>
        <taxon>Bacteria</taxon>
        <taxon>Pseudomonadati</taxon>
        <taxon>Spirochaetota</taxon>
        <taxon>Spirochaetia</taxon>
        <taxon>Spirochaetales</taxon>
        <taxon>Breznakiellaceae</taxon>
        <taxon>Breznakiella</taxon>
    </lineage>
</organism>
<dbReference type="NCBIfam" id="NF038196">
    <property type="entry name" value="ferrodoxin_EFR1"/>
    <property type="match status" value="1"/>
</dbReference>
<evidence type="ECO:0000256" key="2">
    <source>
        <dbReference type="ARBA" id="ARBA00022723"/>
    </source>
</evidence>
<dbReference type="PROSITE" id="PS00198">
    <property type="entry name" value="4FE4S_FER_1"/>
    <property type="match status" value="2"/>
</dbReference>
<dbReference type="Gene3D" id="3.40.50.360">
    <property type="match status" value="1"/>
</dbReference>
<evidence type="ECO:0000313" key="7">
    <source>
        <dbReference type="Proteomes" id="UP000595917"/>
    </source>
</evidence>
<dbReference type="Proteomes" id="UP000595917">
    <property type="component" value="Chromosome"/>
</dbReference>
<dbReference type="GO" id="GO:0046872">
    <property type="term" value="F:metal ion binding"/>
    <property type="evidence" value="ECO:0007669"/>
    <property type="project" value="UniProtKB-KW"/>
</dbReference>
<keyword evidence="2" id="KW-0479">Metal-binding</keyword>
<dbReference type="Gene3D" id="3.30.70.20">
    <property type="match status" value="1"/>
</dbReference>
<dbReference type="SUPFAM" id="SSF52218">
    <property type="entry name" value="Flavoproteins"/>
    <property type="match status" value="1"/>
</dbReference>
<dbReference type="AlphaFoldDB" id="A0A7T8BBF4"/>
<dbReference type="PANTHER" id="PTHR24960:SF79">
    <property type="entry name" value="PHOTOSYSTEM I IRON-SULFUR CENTER"/>
    <property type="match status" value="1"/>
</dbReference>
<gene>
    <name evidence="6" type="ORF">JFL75_03440</name>
</gene>